<dbReference type="PROSITE" id="PS51379">
    <property type="entry name" value="4FE4S_FER_2"/>
    <property type="match status" value="1"/>
</dbReference>
<dbReference type="SUPFAM" id="SSF55103">
    <property type="entry name" value="FAD-linked oxidases, C-terminal domain"/>
    <property type="match status" value="1"/>
</dbReference>
<dbReference type="InterPro" id="IPR004017">
    <property type="entry name" value="Cys_rich_dom"/>
</dbReference>
<comment type="similarity">
    <text evidence="2">Belongs to the FAD-binding oxidoreductase/transferase type 4 family.</text>
</comment>
<keyword evidence="3" id="KW-0285">Flavoprotein</keyword>
<dbReference type="InterPro" id="IPR017900">
    <property type="entry name" value="4Fe4S_Fe_S_CS"/>
</dbReference>
<dbReference type="Gene3D" id="3.30.70.2740">
    <property type="match status" value="1"/>
</dbReference>
<keyword evidence="9" id="KW-0411">Iron-sulfur</keyword>
<keyword evidence="6" id="KW-0809">Transit peptide</keyword>
<dbReference type="GO" id="GO:0046872">
    <property type="term" value="F:metal ion binding"/>
    <property type="evidence" value="ECO:0007669"/>
    <property type="project" value="UniProtKB-KW"/>
</dbReference>
<dbReference type="AlphaFoldDB" id="A0A3N1ZYF3"/>
<proteinExistence type="inferred from homology"/>
<reference evidence="13 14" key="1">
    <citation type="submission" date="2018-11" db="EMBL/GenBank/DDBJ databases">
        <title>Sequencing the genomes of 1000 actinobacteria strains.</title>
        <authorList>
            <person name="Klenk H.-P."/>
        </authorList>
    </citation>
    <scope>NUCLEOTIDE SEQUENCE [LARGE SCALE GENOMIC DNA]</scope>
    <source>
        <strain evidence="13 14">DSM 10546</strain>
    </source>
</reference>
<dbReference type="InterPro" id="IPR016166">
    <property type="entry name" value="FAD-bd_PCMH"/>
</dbReference>
<feature type="domain" description="FAD-binding PCMH-type" evidence="12">
    <location>
        <begin position="36"/>
        <end position="264"/>
    </location>
</feature>
<evidence type="ECO:0000256" key="1">
    <source>
        <dbReference type="ARBA" id="ARBA00001974"/>
    </source>
</evidence>
<dbReference type="InterPro" id="IPR006094">
    <property type="entry name" value="Oxid_FAD_bind_N"/>
</dbReference>
<keyword evidence="4" id="KW-0479">Metal-binding</keyword>
<dbReference type="InterPro" id="IPR017896">
    <property type="entry name" value="4Fe4S_Fe-S-bd"/>
</dbReference>
<dbReference type="Pfam" id="PF01565">
    <property type="entry name" value="FAD_binding_4"/>
    <property type="match status" value="1"/>
</dbReference>
<feature type="domain" description="4Fe-4S ferredoxin-type" evidence="11">
    <location>
        <begin position="529"/>
        <end position="559"/>
    </location>
</feature>
<evidence type="ECO:0000259" key="11">
    <source>
        <dbReference type="PROSITE" id="PS51379"/>
    </source>
</evidence>
<dbReference type="InterPro" id="IPR016167">
    <property type="entry name" value="FAD-bd_PCMH_sub1"/>
</dbReference>
<evidence type="ECO:0000256" key="8">
    <source>
        <dbReference type="ARBA" id="ARBA00023004"/>
    </source>
</evidence>
<evidence type="ECO:0000256" key="3">
    <source>
        <dbReference type="ARBA" id="ARBA00022630"/>
    </source>
</evidence>
<organism evidence="13 14">
    <name type="scientific">Luteococcus japonicus</name>
    <dbReference type="NCBI Taxonomy" id="33984"/>
    <lineage>
        <taxon>Bacteria</taxon>
        <taxon>Bacillati</taxon>
        <taxon>Actinomycetota</taxon>
        <taxon>Actinomycetes</taxon>
        <taxon>Propionibacteriales</taxon>
        <taxon>Propionibacteriaceae</taxon>
        <taxon>Luteococcus</taxon>
    </lineage>
</organism>
<sequence length="946" mass="100999">MADKDAAGWQVSGVDRRGVSERLVDRISMAHDASHYLVTPRVVVTARDAGEVAAVLRQAQTDGRRVTFRSGGTSLSGQALSDDVLLDVRQNFRGVTVLDEGRRVRCEPGATIRTVNAHLARHGRRLGPDPASEIACTVGGVVANNSSGMSCGTERNTYRTLDSLVLVLPSGTVVDTGLPDADERLRRDEPELWHGLAALRDRVRGNDQSMATIAQQYAMKNTMGYGLNSFVDHDQPVHILEHLVIGSEGTLGFVAQATFNTVPVQPFAATALLVVDELGIATDALSAMVNGGATALELMDAASLRVVQQYKEASPELAALHVDRHAGLLVEATSDSAEELAARMANLNDVMAALPIPAPPRFTDVARERADLWYLRKGLYTTVAGARPAGTTNLLEDVAVPVDSLTATIDDLAGLFGQHGYDDAVIFGHAKDGNIHFMINPTLSDPRQLDTYAEFTEQMVTAVLARKGTLKAEHGTGRIMAPYVRRQFGDELYDVMCQVKKLADPAGMLNPGTLLEDDPTAHLKNLKTMAPVDDFVDRCVECGYCEPTCPSKDLTTTPRRRIALLREIQVRSDAEADELRRAYDYEAVDTCAVDSLCSKACPVLIDTGVFMKKFRAERHGERAMKASVKVAEQWGPITTGLRAGMKVADVLPTAALAAATTIGRTVISKDLLPAVGSDLPHSGMARPEPTSVPEARGVLFASCLGEIFGPSESGCGRGATDAVTQICAAAGVGLDIPDLDGLCCGTVWVSKGFTEGSRAMAERTFDILWPATREGRLPVVCDAASCSHGLEGLAKHLPEAKAELWKSVTVEDAVTFVARECVPALDLEPRGSVVLHPTCSMIHLGCVEDAVACAKAAFADVVLPVEAGCCGFAGDRGMLHPELTASATVAEAREVASVVGERAAAGRPVEAFASANRTCEMGMSRATGQEYRHVLELLAERLAPRH</sequence>
<dbReference type="Gene3D" id="3.30.465.10">
    <property type="match status" value="1"/>
</dbReference>
<dbReference type="PROSITE" id="PS51387">
    <property type="entry name" value="FAD_PCMH"/>
    <property type="match status" value="1"/>
</dbReference>
<dbReference type="SUPFAM" id="SSF46548">
    <property type="entry name" value="alpha-helical ferredoxin"/>
    <property type="match status" value="1"/>
</dbReference>
<dbReference type="RefSeq" id="WP_123576569.1">
    <property type="nucleotide sequence ID" value="NZ_RKHG01000001.1"/>
</dbReference>
<dbReference type="SUPFAM" id="SSF56176">
    <property type="entry name" value="FAD-binding/transporter-associated domain-like"/>
    <property type="match status" value="1"/>
</dbReference>
<dbReference type="Gene3D" id="1.10.45.10">
    <property type="entry name" value="Vanillyl-alcohol Oxidase, Chain A, domain 4"/>
    <property type="match status" value="1"/>
</dbReference>
<dbReference type="GO" id="GO:1903457">
    <property type="term" value="P:lactate catabolic process"/>
    <property type="evidence" value="ECO:0007669"/>
    <property type="project" value="TreeGrafter"/>
</dbReference>
<dbReference type="PROSITE" id="PS00198">
    <property type="entry name" value="4FE4S_FER_1"/>
    <property type="match status" value="1"/>
</dbReference>
<evidence type="ECO:0000259" key="12">
    <source>
        <dbReference type="PROSITE" id="PS51387"/>
    </source>
</evidence>
<evidence type="ECO:0000256" key="10">
    <source>
        <dbReference type="ARBA" id="ARBA00038897"/>
    </source>
</evidence>
<evidence type="ECO:0000313" key="14">
    <source>
        <dbReference type="Proteomes" id="UP000275749"/>
    </source>
</evidence>
<dbReference type="Pfam" id="PF13183">
    <property type="entry name" value="Fer4_8"/>
    <property type="match status" value="1"/>
</dbReference>
<evidence type="ECO:0000256" key="5">
    <source>
        <dbReference type="ARBA" id="ARBA00022827"/>
    </source>
</evidence>
<dbReference type="Gene3D" id="1.10.1060.10">
    <property type="entry name" value="Alpha-helical ferredoxin"/>
    <property type="match status" value="1"/>
</dbReference>
<accession>A0A3N1ZYF3</accession>
<evidence type="ECO:0000256" key="7">
    <source>
        <dbReference type="ARBA" id="ARBA00023002"/>
    </source>
</evidence>
<evidence type="ECO:0000256" key="9">
    <source>
        <dbReference type="ARBA" id="ARBA00023014"/>
    </source>
</evidence>
<gene>
    <name evidence="13" type="ORF">EDD41_3171</name>
</gene>
<evidence type="ECO:0000313" key="13">
    <source>
        <dbReference type="EMBL" id="ROR55883.1"/>
    </source>
</evidence>
<dbReference type="EC" id="1.1.2.4" evidence="10"/>
<keyword evidence="8" id="KW-0408">Iron</keyword>
<evidence type="ECO:0000256" key="6">
    <source>
        <dbReference type="ARBA" id="ARBA00022946"/>
    </source>
</evidence>
<comment type="cofactor">
    <cofactor evidence="1">
        <name>FAD</name>
        <dbReference type="ChEBI" id="CHEBI:57692"/>
    </cofactor>
</comment>
<keyword evidence="7" id="KW-0560">Oxidoreductase</keyword>
<dbReference type="PANTHER" id="PTHR11748">
    <property type="entry name" value="D-LACTATE DEHYDROGENASE"/>
    <property type="match status" value="1"/>
</dbReference>
<name>A0A3N1ZYF3_9ACTN</name>
<dbReference type="Gene3D" id="3.30.43.10">
    <property type="entry name" value="Uridine Diphospho-n-acetylenolpyruvylglucosamine Reductase, domain 2"/>
    <property type="match status" value="1"/>
</dbReference>
<dbReference type="Pfam" id="PF02913">
    <property type="entry name" value="FAD-oxidase_C"/>
    <property type="match status" value="1"/>
</dbReference>
<dbReference type="GO" id="GO:0071949">
    <property type="term" value="F:FAD binding"/>
    <property type="evidence" value="ECO:0007669"/>
    <property type="project" value="InterPro"/>
</dbReference>
<dbReference type="Pfam" id="PF02754">
    <property type="entry name" value="CCG"/>
    <property type="match status" value="1"/>
</dbReference>
<dbReference type="PANTHER" id="PTHR11748:SF111">
    <property type="entry name" value="D-LACTATE DEHYDROGENASE, MITOCHONDRIAL-RELATED"/>
    <property type="match status" value="1"/>
</dbReference>
<dbReference type="GO" id="GO:0008720">
    <property type="term" value="F:D-lactate dehydrogenase (NAD+) activity"/>
    <property type="evidence" value="ECO:0007669"/>
    <property type="project" value="TreeGrafter"/>
</dbReference>
<dbReference type="InterPro" id="IPR016169">
    <property type="entry name" value="FAD-bd_PCMH_sub2"/>
</dbReference>
<dbReference type="EMBL" id="RKHG01000001">
    <property type="protein sequence ID" value="ROR55883.1"/>
    <property type="molecule type" value="Genomic_DNA"/>
</dbReference>
<dbReference type="InterPro" id="IPR036318">
    <property type="entry name" value="FAD-bd_PCMH-like_sf"/>
</dbReference>
<dbReference type="InterPro" id="IPR016171">
    <property type="entry name" value="Vanillyl_alc_oxidase_C-sub2"/>
</dbReference>
<protein>
    <recommendedName>
        <fullName evidence="10">D-lactate dehydrogenase (cytochrome)</fullName>
        <ecNumber evidence="10">1.1.2.4</ecNumber>
    </recommendedName>
</protein>
<keyword evidence="5" id="KW-0274">FAD</keyword>
<comment type="caution">
    <text evidence="13">The sequence shown here is derived from an EMBL/GenBank/DDBJ whole genome shotgun (WGS) entry which is preliminary data.</text>
</comment>
<dbReference type="InterPro" id="IPR016164">
    <property type="entry name" value="FAD-linked_Oxase-like_C"/>
</dbReference>
<dbReference type="Proteomes" id="UP000275749">
    <property type="component" value="Unassembled WGS sequence"/>
</dbReference>
<dbReference type="GO" id="GO:0051536">
    <property type="term" value="F:iron-sulfur cluster binding"/>
    <property type="evidence" value="ECO:0007669"/>
    <property type="project" value="UniProtKB-KW"/>
</dbReference>
<dbReference type="GO" id="GO:0004458">
    <property type="term" value="F:D-lactate dehydrogenase (cytochrome) activity"/>
    <property type="evidence" value="ECO:0007669"/>
    <property type="project" value="UniProtKB-EC"/>
</dbReference>
<evidence type="ECO:0000256" key="2">
    <source>
        <dbReference type="ARBA" id="ARBA00008000"/>
    </source>
</evidence>
<evidence type="ECO:0000256" key="4">
    <source>
        <dbReference type="ARBA" id="ARBA00022723"/>
    </source>
</evidence>
<dbReference type="InterPro" id="IPR004113">
    <property type="entry name" value="FAD-bd_oxidored_4_C"/>
</dbReference>
<dbReference type="InterPro" id="IPR009051">
    <property type="entry name" value="Helical_ferredxn"/>
</dbReference>